<evidence type="ECO:0000259" key="2">
    <source>
        <dbReference type="Pfam" id="PF02932"/>
    </source>
</evidence>
<name>A0A915MND0_MELJA</name>
<keyword evidence="3" id="KW-1185">Reference proteome</keyword>
<dbReference type="WBParaSite" id="scaffold4307_cov275.g7954">
    <property type="protein sequence ID" value="scaffold4307_cov275.g7954"/>
    <property type="gene ID" value="scaffold4307_cov275.g7954"/>
</dbReference>
<keyword evidence="1" id="KW-1133">Transmembrane helix</keyword>
<reference evidence="4" key="1">
    <citation type="submission" date="2022-11" db="UniProtKB">
        <authorList>
            <consortium name="WormBaseParasite"/>
        </authorList>
    </citation>
    <scope>IDENTIFICATION</scope>
</reference>
<sequence>MTTQASGINSKLPPVSYIKAVDVWIGACLAFIFAALLEYALVNYYGRREPRRITRFGLIIKRIKYLFGSNIELSKRVDIVSRVAFPTLYAGFLIFYYLRFVMFQSTEGFK</sequence>
<feature type="transmembrane region" description="Helical" evidence="1">
    <location>
        <begin position="79"/>
        <end position="98"/>
    </location>
</feature>
<feature type="transmembrane region" description="Helical" evidence="1">
    <location>
        <begin position="23"/>
        <end position="45"/>
    </location>
</feature>
<dbReference type="PRINTS" id="PR00253">
    <property type="entry name" value="GABAARECEPTR"/>
</dbReference>
<evidence type="ECO:0000313" key="4">
    <source>
        <dbReference type="WBParaSite" id="scaffold4307_cov275.g7954"/>
    </source>
</evidence>
<dbReference type="Gene3D" id="1.20.58.390">
    <property type="entry name" value="Neurotransmitter-gated ion-channel transmembrane domain"/>
    <property type="match status" value="1"/>
</dbReference>
<dbReference type="InterPro" id="IPR006029">
    <property type="entry name" value="Neurotrans-gated_channel_TM"/>
</dbReference>
<dbReference type="InterPro" id="IPR038050">
    <property type="entry name" value="Neuro_actylchol_rec"/>
</dbReference>
<dbReference type="Pfam" id="PF02932">
    <property type="entry name" value="Neur_chan_memb"/>
    <property type="match status" value="1"/>
</dbReference>
<dbReference type="GO" id="GO:0016020">
    <property type="term" value="C:membrane"/>
    <property type="evidence" value="ECO:0007669"/>
    <property type="project" value="InterPro"/>
</dbReference>
<dbReference type="AlphaFoldDB" id="A0A915MND0"/>
<accession>A0A915MND0</accession>
<evidence type="ECO:0000256" key="1">
    <source>
        <dbReference type="SAM" id="Phobius"/>
    </source>
</evidence>
<dbReference type="GO" id="GO:0004888">
    <property type="term" value="F:transmembrane signaling receptor activity"/>
    <property type="evidence" value="ECO:0007669"/>
    <property type="project" value="InterPro"/>
</dbReference>
<keyword evidence="1" id="KW-0812">Transmembrane</keyword>
<dbReference type="InterPro" id="IPR006028">
    <property type="entry name" value="GABAA/Glycine_rcpt"/>
</dbReference>
<protein>
    <submittedName>
        <fullName evidence="4">Neurotransmitter-gated ion-channel transmembrane domain-containing protein</fullName>
    </submittedName>
</protein>
<dbReference type="Proteomes" id="UP000887561">
    <property type="component" value="Unplaced"/>
</dbReference>
<organism evidence="3 4">
    <name type="scientific">Meloidogyne javanica</name>
    <name type="common">Root-knot nematode worm</name>
    <dbReference type="NCBI Taxonomy" id="6303"/>
    <lineage>
        <taxon>Eukaryota</taxon>
        <taxon>Metazoa</taxon>
        <taxon>Ecdysozoa</taxon>
        <taxon>Nematoda</taxon>
        <taxon>Chromadorea</taxon>
        <taxon>Rhabditida</taxon>
        <taxon>Tylenchina</taxon>
        <taxon>Tylenchomorpha</taxon>
        <taxon>Tylenchoidea</taxon>
        <taxon>Meloidogynidae</taxon>
        <taxon>Meloidogyninae</taxon>
        <taxon>Meloidogyne</taxon>
        <taxon>Meloidogyne incognita group</taxon>
    </lineage>
</organism>
<dbReference type="SUPFAM" id="SSF90112">
    <property type="entry name" value="Neurotransmitter-gated ion-channel transmembrane pore"/>
    <property type="match status" value="1"/>
</dbReference>
<dbReference type="GO" id="GO:0005230">
    <property type="term" value="F:extracellular ligand-gated monoatomic ion channel activity"/>
    <property type="evidence" value="ECO:0007669"/>
    <property type="project" value="UniProtKB-ARBA"/>
</dbReference>
<evidence type="ECO:0000313" key="3">
    <source>
        <dbReference type="Proteomes" id="UP000887561"/>
    </source>
</evidence>
<feature type="domain" description="Neurotransmitter-gated ion-channel transmembrane" evidence="2">
    <location>
        <begin position="1"/>
        <end position="52"/>
    </location>
</feature>
<dbReference type="InterPro" id="IPR036719">
    <property type="entry name" value="Neuro-gated_channel_TM_sf"/>
</dbReference>
<keyword evidence="1" id="KW-0472">Membrane</keyword>
<proteinExistence type="predicted"/>